<evidence type="ECO:0000313" key="2">
    <source>
        <dbReference type="EMBL" id="KAE8153793.1"/>
    </source>
</evidence>
<organism evidence="2 3">
    <name type="scientific">Aspergillus avenaceus</name>
    <dbReference type="NCBI Taxonomy" id="36643"/>
    <lineage>
        <taxon>Eukaryota</taxon>
        <taxon>Fungi</taxon>
        <taxon>Dikarya</taxon>
        <taxon>Ascomycota</taxon>
        <taxon>Pezizomycotina</taxon>
        <taxon>Eurotiomycetes</taxon>
        <taxon>Eurotiomycetidae</taxon>
        <taxon>Eurotiales</taxon>
        <taxon>Aspergillaceae</taxon>
        <taxon>Aspergillus</taxon>
        <taxon>Aspergillus subgen. Circumdati</taxon>
    </lineage>
</organism>
<name>A0A5N6U578_ASPAV</name>
<keyword evidence="1" id="KW-0472">Membrane</keyword>
<evidence type="ECO:0000256" key="1">
    <source>
        <dbReference type="SAM" id="Phobius"/>
    </source>
</evidence>
<evidence type="ECO:0008006" key="4">
    <source>
        <dbReference type="Google" id="ProtNLM"/>
    </source>
</evidence>
<protein>
    <recommendedName>
        <fullName evidence="4">Glycosyltransferase family 25 protein</fullName>
    </recommendedName>
</protein>
<dbReference type="OrthoDB" id="47375at2759"/>
<dbReference type="EMBL" id="ML742035">
    <property type="protein sequence ID" value="KAE8153793.1"/>
    <property type="molecule type" value="Genomic_DNA"/>
</dbReference>
<accession>A0A5N6U578</accession>
<dbReference type="AlphaFoldDB" id="A0A5N6U578"/>
<reference evidence="2 3" key="1">
    <citation type="submission" date="2019-04" db="EMBL/GenBank/DDBJ databases">
        <title>Friends and foes A comparative genomics study of 23 Aspergillus species from section Flavi.</title>
        <authorList>
            <consortium name="DOE Joint Genome Institute"/>
            <person name="Kjaerbolling I."/>
            <person name="Vesth T."/>
            <person name="Frisvad J.C."/>
            <person name="Nybo J.L."/>
            <person name="Theobald S."/>
            <person name="Kildgaard S."/>
            <person name="Isbrandt T."/>
            <person name="Kuo A."/>
            <person name="Sato A."/>
            <person name="Lyhne E.K."/>
            <person name="Kogle M.E."/>
            <person name="Wiebenga A."/>
            <person name="Kun R.S."/>
            <person name="Lubbers R.J."/>
            <person name="Makela M.R."/>
            <person name="Barry K."/>
            <person name="Chovatia M."/>
            <person name="Clum A."/>
            <person name="Daum C."/>
            <person name="Haridas S."/>
            <person name="He G."/>
            <person name="LaButti K."/>
            <person name="Lipzen A."/>
            <person name="Mondo S."/>
            <person name="Riley R."/>
            <person name="Salamov A."/>
            <person name="Simmons B.A."/>
            <person name="Magnuson J.K."/>
            <person name="Henrissat B."/>
            <person name="Mortensen U.H."/>
            <person name="Larsen T.O."/>
            <person name="Devries R.P."/>
            <person name="Grigoriev I.V."/>
            <person name="Machida M."/>
            <person name="Baker S.E."/>
            <person name="Andersen M.R."/>
        </authorList>
    </citation>
    <scope>NUCLEOTIDE SEQUENCE [LARGE SCALE GENOMIC DNA]</scope>
    <source>
        <strain evidence="2 3">IBT 18842</strain>
    </source>
</reference>
<dbReference type="Proteomes" id="UP000325780">
    <property type="component" value="Unassembled WGS sequence"/>
</dbReference>
<gene>
    <name evidence="2" type="ORF">BDV25DRAFT_136543</name>
</gene>
<feature type="transmembrane region" description="Helical" evidence="1">
    <location>
        <begin position="15"/>
        <end position="36"/>
    </location>
</feature>
<keyword evidence="1" id="KW-0812">Transmembrane</keyword>
<keyword evidence="3" id="KW-1185">Reference proteome</keyword>
<evidence type="ECO:0000313" key="3">
    <source>
        <dbReference type="Proteomes" id="UP000325780"/>
    </source>
</evidence>
<sequence length="349" mass="38041">MSSYSTVPRALFIRWSWYLFAAVSACTVIWTFYALSEYRSLKAITRPLASSSSPSKAAGNATLGFQAILALSPSPSWRTAGLQAAAKFTGLQIQIPPQPPLHSEIVDAFAGLGSEDVRHPNHGSSLAWLAHLDLIKYVVASDMESALIIEDDVDWDLSIREQTVGIADAVRKLTNTSASDAAPYGQSWDVLWVGLCAETWDQNFETVFVDDPTACPADLYRGLAKGPVDRLPPSQRAVFHSGAPICTFAYGLSRDGARMVLQDVGAGKDEAFDIALMNGCRERNLTCISVLPEIFRHYVPPPSFGGSSLVNSKDEDNNTVRIETEMGSTENILRSARCHALWGKDCLPR</sequence>
<proteinExistence type="predicted"/>
<keyword evidence="1" id="KW-1133">Transmembrane helix</keyword>